<reference evidence="7 8" key="1">
    <citation type="submission" date="2023-05" db="EMBL/GenBank/DDBJ databases">
        <title>Sequencing and Assembly of Streptomyces sp. NP73.</title>
        <authorList>
            <person name="Konwar A.N."/>
            <person name="Saikia K."/>
            <person name="Thakur D."/>
        </authorList>
    </citation>
    <scope>NUCLEOTIDE SEQUENCE [LARGE SCALE GENOMIC DNA]</scope>
    <source>
        <strain evidence="7 8">NP73</strain>
    </source>
</reference>
<evidence type="ECO:0000256" key="3">
    <source>
        <dbReference type="ARBA" id="ARBA00022679"/>
    </source>
</evidence>
<dbReference type="InterPro" id="IPR002213">
    <property type="entry name" value="UDP_glucos_trans"/>
</dbReference>
<sequence length="425" mass="46498">MRVLFTVLPEKTIFLSMVPLAWALRTAGHEVRVACQPKFADAVTQAGLTAVPVGRDSDLFRVARLDPEELEAARAGLHAPWDAAEDPAKAAWEPMLNGYYDAVAKGFKPDNFPLISGLVEFARHWKPDLVVWDPLTQAGAIAAEAVGAAHARLMFGLDVFGAARERFLRLKAERPEGERTDHLADWLGGYARRFGGEFTESMATGHFTIDQFPRSLQVEAEGLDYLRMRFVPYNGKATVPKWLWTAPDRPRVALTMGLTATDHYDGYTISTQDVLDSLADLDVELVATLSEAERAGLRHVPANARLVSFVPLHALAPTCSAVIHHAGTGTVATMAGHAVPHLSVPYHFDEPLLARKIVEQGSGLALAHDGATGAAVRESVLRLLEEPRFAARAVDLREEMAALPAPNELVPRLEELTDRHRTPAR</sequence>
<comment type="caution">
    <text evidence="7">The sequence shown here is derived from an EMBL/GenBank/DDBJ whole genome shotgun (WGS) entry which is preliminary data.</text>
</comment>
<name>A0ABT7GP97_9ACTN</name>
<evidence type="ECO:0000259" key="6">
    <source>
        <dbReference type="Pfam" id="PF21036"/>
    </source>
</evidence>
<dbReference type="RefSeq" id="WP_285341032.1">
    <property type="nucleotide sequence ID" value="NZ_JASITI010000006.1"/>
</dbReference>
<proteinExistence type="inferred from homology"/>
<evidence type="ECO:0000256" key="1">
    <source>
        <dbReference type="ARBA" id="ARBA00006962"/>
    </source>
</evidence>
<evidence type="ECO:0000313" key="7">
    <source>
        <dbReference type="EMBL" id="MDK9495416.1"/>
    </source>
</evidence>
<evidence type="ECO:0000259" key="5">
    <source>
        <dbReference type="Pfam" id="PF06722"/>
    </source>
</evidence>
<gene>
    <name evidence="7" type="ORF">QEZ40_006064</name>
</gene>
<dbReference type="InterPro" id="IPR050426">
    <property type="entry name" value="Glycosyltransferase_28"/>
</dbReference>
<evidence type="ECO:0000256" key="4">
    <source>
        <dbReference type="ARBA" id="ARBA00023194"/>
    </source>
</evidence>
<protein>
    <submittedName>
        <fullName evidence="7">Activator-dependent family glycosyltransferase</fullName>
    </submittedName>
</protein>
<dbReference type="CDD" id="cd03784">
    <property type="entry name" value="GT1_Gtf-like"/>
    <property type="match status" value="1"/>
</dbReference>
<dbReference type="Proteomes" id="UP001223390">
    <property type="component" value="Unassembled WGS sequence"/>
</dbReference>
<keyword evidence="2" id="KW-0328">Glycosyltransferase</keyword>
<comment type="similarity">
    <text evidence="1">Belongs to the glycosyltransferase 28 family.</text>
</comment>
<organism evidence="7 8">
    <name type="scientific">Streptomyces katrae</name>
    <dbReference type="NCBI Taxonomy" id="68223"/>
    <lineage>
        <taxon>Bacteria</taxon>
        <taxon>Bacillati</taxon>
        <taxon>Actinomycetota</taxon>
        <taxon>Actinomycetes</taxon>
        <taxon>Kitasatosporales</taxon>
        <taxon>Streptomycetaceae</taxon>
        <taxon>Streptomyces</taxon>
    </lineage>
</organism>
<evidence type="ECO:0000256" key="2">
    <source>
        <dbReference type="ARBA" id="ARBA00022676"/>
    </source>
</evidence>
<evidence type="ECO:0000313" key="8">
    <source>
        <dbReference type="Proteomes" id="UP001223390"/>
    </source>
</evidence>
<dbReference type="InterPro" id="IPR010610">
    <property type="entry name" value="EryCIII-like_C"/>
</dbReference>
<dbReference type="InterPro" id="IPR030953">
    <property type="entry name" value="Glycosyl_450act"/>
</dbReference>
<dbReference type="SUPFAM" id="SSF53756">
    <property type="entry name" value="UDP-Glycosyltransferase/glycogen phosphorylase"/>
    <property type="match status" value="1"/>
</dbReference>
<feature type="domain" description="Erythromycin biosynthesis protein CIII-like C-terminal" evidence="5">
    <location>
        <begin position="273"/>
        <end position="416"/>
    </location>
</feature>
<dbReference type="EMBL" id="JASITI010000006">
    <property type="protein sequence ID" value="MDK9495416.1"/>
    <property type="molecule type" value="Genomic_DNA"/>
</dbReference>
<feature type="domain" description="Erythromycin biosynthesis protein CIII-like N-terminal" evidence="6">
    <location>
        <begin position="22"/>
        <end position="257"/>
    </location>
</feature>
<dbReference type="Gene3D" id="3.40.50.2000">
    <property type="entry name" value="Glycogen Phosphorylase B"/>
    <property type="match status" value="2"/>
</dbReference>
<dbReference type="PANTHER" id="PTHR48050:SF13">
    <property type="entry name" value="STEROL 3-BETA-GLUCOSYLTRANSFERASE UGT80A2"/>
    <property type="match status" value="1"/>
</dbReference>
<dbReference type="Pfam" id="PF21036">
    <property type="entry name" value="EryCIII-like_N"/>
    <property type="match status" value="1"/>
</dbReference>
<keyword evidence="8" id="KW-1185">Reference proteome</keyword>
<dbReference type="NCBIfam" id="TIGR04516">
    <property type="entry name" value="glycosyl_450act"/>
    <property type="match status" value="1"/>
</dbReference>
<dbReference type="PANTHER" id="PTHR48050">
    <property type="entry name" value="STEROL 3-BETA-GLUCOSYLTRANSFERASE"/>
    <property type="match status" value="1"/>
</dbReference>
<keyword evidence="3" id="KW-0808">Transferase</keyword>
<keyword evidence="4" id="KW-0045">Antibiotic biosynthesis</keyword>
<dbReference type="InterPro" id="IPR048284">
    <property type="entry name" value="EryCIII-like_N"/>
</dbReference>
<dbReference type="Pfam" id="PF06722">
    <property type="entry name" value="EryCIII-like_C"/>
    <property type="match status" value="1"/>
</dbReference>
<accession>A0ABT7GP97</accession>